<evidence type="ECO:0000259" key="1">
    <source>
        <dbReference type="PROSITE" id="PS51794"/>
    </source>
</evidence>
<dbReference type="InterPro" id="IPR048551">
    <property type="entry name" value="DACNV"/>
</dbReference>
<dbReference type="InParanoid" id="A0LM87"/>
<evidence type="ECO:0000313" key="3">
    <source>
        <dbReference type="Proteomes" id="UP000001784"/>
    </source>
</evidence>
<dbReference type="Proteomes" id="UP000001784">
    <property type="component" value="Chromosome"/>
</dbReference>
<accession>A0LM87</accession>
<name>A0LM87_SYNFM</name>
<dbReference type="Pfam" id="PF21751">
    <property type="entry name" value="DACNV"/>
    <property type="match status" value="1"/>
</dbReference>
<dbReference type="EMBL" id="CP000478">
    <property type="protein sequence ID" value="ABK18539.1"/>
    <property type="molecule type" value="Genomic_DNA"/>
</dbReference>
<dbReference type="OrthoDB" id="177520at2"/>
<dbReference type="Gene3D" id="3.40.1700.10">
    <property type="entry name" value="DNA integrity scanning protein, DisA, N-terminal domain"/>
    <property type="match status" value="1"/>
</dbReference>
<dbReference type="KEGG" id="sfu:Sfum_2862"/>
<evidence type="ECO:0000313" key="2">
    <source>
        <dbReference type="EMBL" id="ABK18539.1"/>
    </source>
</evidence>
<dbReference type="InterPro" id="IPR003390">
    <property type="entry name" value="DNA_integrity_scan_DisA_N"/>
</dbReference>
<feature type="domain" description="DAC" evidence="1">
    <location>
        <begin position="257"/>
        <end position="436"/>
    </location>
</feature>
<organism evidence="2 3">
    <name type="scientific">Syntrophobacter fumaroxidans (strain DSM 10017 / MPOB)</name>
    <dbReference type="NCBI Taxonomy" id="335543"/>
    <lineage>
        <taxon>Bacteria</taxon>
        <taxon>Pseudomonadati</taxon>
        <taxon>Thermodesulfobacteriota</taxon>
        <taxon>Syntrophobacteria</taxon>
        <taxon>Syntrophobacterales</taxon>
        <taxon>Syntrophobacteraceae</taxon>
        <taxon>Syntrophobacter</taxon>
    </lineage>
</organism>
<protein>
    <recommendedName>
        <fullName evidence="1">DAC domain-containing protein</fullName>
    </recommendedName>
</protein>
<dbReference type="eggNOG" id="ENOG502Z9MV">
    <property type="taxonomic scope" value="Bacteria"/>
</dbReference>
<keyword evidence="3" id="KW-1185">Reference proteome</keyword>
<sequence>MKHSYPKDLASIVSRQWNAPPAAMDGERPPSGTVCDPLPEPSVLEVLLSTCYQASLMVEEGRPVTFRLLFKDPDRLDARQGPPEGLHRVAFGEPRPFNEDELRRLSPAADFHRSLIGVNLHPMEGLRVWGIVNSGPRWMQAVYGGRKTTGFLPPAPVIRVTGPGRLAVCRGGEMVAALNSGLISLPKGDILGSHWLPASFTPSGNTLIRLHREARERAANSWAALDESFIRILTQQVYRRIVSIVRSFRHGGTIILVPQERAAELTSDNRCIDIKYKFAEEEPRYRIGTLYLQIMNTLAEECGKQGFMHRPVGWNEYVASTSVAIERLDEAIFEAAHLVADLTRIDGAVVMTKSLELLGFGGEILSRSSRVETVAQALDAEGEQRRVESTRGVGTRHRSAYRLCHEFRDAVAVVVSQDGIVRVIVWKEDMVVYWDQATLSTFDF</sequence>
<dbReference type="PROSITE" id="PS51794">
    <property type="entry name" value="DAC"/>
    <property type="match status" value="1"/>
</dbReference>
<dbReference type="HOGENOM" id="CLU_052961_0_0_7"/>
<dbReference type="InterPro" id="IPR036888">
    <property type="entry name" value="DNA_integrity_DisA_N_sf"/>
</dbReference>
<dbReference type="SUPFAM" id="SSF143597">
    <property type="entry name" value="YojJ-like"/>
    <property type="match status" value="1"/>
</dbReference>
<dbReference type="RefSeq" id="WP_011699704.1">
    <property type="nucleotide sequence ID" value="NC_008554.1"/>
</dbReference>
<gene>
    <name evidence="2" type="ordered locus">Sfum_2862</name>
</gene>
<proteinExistence type="predicted"/>
<dbReference type="AlphaFoldDB" id="A0LM87"/>
<reference evidence="2 3" key="1">
    <citation type="submission" date="2006-10" db="EMBL/GenBank/DDBJ databases">
        <title>Complete sequence of Syntrophobacter fumaroxidans MPOB.</title>
        <authorList>
            <consortium name="US DOE Joint Genome Institute"/>
            <person name="Copeland A."/>
            <person name="Lucas S."/>
            <person name="Lapidus A."/>
            <person name="Barry K."/>
            <person name="Detter J.C."/>
            <person name="Glavina del Rio T."/>
            <person name="Hammon N."/>
            <person name="Israni S."/>
            <person name="Pitluck S."/>
            <person name="Goltsman E.G."/>
            <person name="Martinez M."/>
            <person name="Schmutz J."/>
            <person name="Larimer F."/>
            <person name="Land M."/>
            <person name="Hauser L."/>
            <person name="Kyrpides N."/>
            <person name="Kim E."/>
            <person name="Boone D.R."/>
            <person name="Brockman F."/>
            <person name="Culley D."/>
            <person name="Ferry J."/>
            <person name="Gunsalus R."/>
            <person name="McInerney M.J."/>
            <person name="Morrison M."/>
            <person name="Plugge C."/>
            <person name="Rohlin L."/>
            <person name="Scholten J."/>
            <person name="Sieber J."/>
            <person name="Stams A.J.M."/>
            <person name="Worm P."/>
            <person name="Henstra A.M."/>
            <person name="Richardson P."/>
        </authorList>
    </citation>
    <scope>NUCLEOTIDE SEQUENCE [LARGE SCALE GENOMIC DNA]</scope>
    <source>
        <strain evidence="3">DSM 10017 / MPOB</strain>
    </source>
</reference>